<feature type="region of interest" description="Disordered" evidence="2">
    <location>
        <begin position="142"/>
        <end position="168"/>
    </location>
</feature>
<dbReference type="CDD" id="cd11079">
    <property type="entry name" value="Cyp_unk"/>
    <property type="match status" value="1"/>
</dbReference>
<accession>A0ABP8ELN3</accession>
<dbReference type="InterPro" id="IPR036396">
    <property type="entry name" value="Cyt_P450_sf"/>
</dbReference>
<feature type="compositionally biased region" description="Polar residues" evidence="2">
    <location>
        <begin position="1"/>
        <end position="12"/>
    </location>
</feature>
<evidence type="ECO:0000313" key="3">
    <source>
        <dbReference type="EMBL" id="GAA4284837.1"/>
    </source>
</evidence>
<dbReference type="PRINTS" id="PR00463">
    <property type="entry name" value="EP450I"/>
</dbReference>
<dbReference type="PANTHER" id="PTHR46696:SF6">
    <property type="entry name" value="P450, PUTATIVE (EUROFUNG)-RELATED"/>
    <property type="match status" value="1"/>
</dbReference>
<dbReference type="EMBL" id="BAABAZ010000006">
    <property type="protein sequence ID" value="GAA4284837.1"/>
    <property type="molecule type" value="Genomic_DNA"/>
</dbReference>
<evidence type="ECO:0000313" key="4">
    <source>
        <dbReference type="Proteomes" id="UP001501586"/>
    </source>
</evidence>
<comment type="similarity">
    <text evidence="1">Belongs to the cytochrome P450 family.</text>
</comment>
<dbReference type="InterPro" id="IPR002401">
    <property type="entry name" value="Cyt_P450_E_grp-I"/>
</dbReference>
<dbReference type="Pfam" id="PF00067">
    <property type="entry name" value="p450"/>
    <property type="match status" value="1"/>
</dbReference>
<reference evidence="4" key="1">
    <citation type="journal article" date="2019" name="Int. J. Syst. Evol. Microbiol.">
        <title>The Global Catalogue of Microorganisms (GCM) 10K type strain sequencing project: providing services to taxonomists for standard genome sequencing and annotation.</title>
        <authorList>
            <consortium name="The Broad Institute Genomics Platform"/>
            <consortium name="The Broad Institute Genome Sequencing Center for Infectious Disease"/>
            <person name="Wu L."/>
            <person name="Ma J."/>
        </authorList>
    </citation>
    <scope>NUCLEOTIDE SEQUENCE [LARGE SCALE GENOMIC DNA]</scope>
    <source>
        <strain evidence="4">JCM 17458</strain>
    </source>
</reference>
<feature type="compositionally biased region" description="Low complexity" evidence="2">
    <location>
        <begin position="14"/>
        <end position="37"/>
    </location>
</feature>
<name>A0ABP8ELN3_9MICO</name>
<dbReference type="Gene3D" id="1.10.630.10">
    <property type="entry name" value="Cytochrome P450"/>
    <property type="match status" value="1"/>
</dbReference>
<feature type="compositionally biased region" description="Gly residues" evidence="2">
    <location>
        <begin position="154"/>
        <end position="166"/>
    </location>
</feature>
<dbReference type="PANTHER" id="PTHR46696">
    <property type="entry name" value="P450, PUTATIVE (EUROFUNG)-RELATED"/>
    <property type="match status" value="1"/>
</dbReference>
<sequence length="450" mass="47553">MSSHSLDEQTANGAEEAPAHPSAPAADLPGLAGGSLPEFPVPSSDPRAIADAIRPDSGLALSSTGTVVLLRHAEVVAAAHDAVTFSSGVSRHLQLPNGLDGDEHTAFRRLIDPYFTPDRMAELEPVIREVARELCAELVTGQDDSAGNAPSGAAGAGGSHSAGTGGARRWDAVSDIGARFAVRAQTRWLGWPSSLEPVLLDWMADNQAATRSGRGEDTAEVAHRFDAIIRSVLDPRRAAGAQAPEDVTTELMCDESLGRPLREEELVSILRNWTGGDLGSIALCVGVILQHLVEHPELQERVRSGVSAAELDAIIDEILRIDDPFVANRRITTCPVSVGGVRLPAGQRVVLNWTSANRDELEFGDPNAFDPHGSAESNLVYGTGKHVCPGRPLATMELRVLVEEITSAFSLITPAPDADAQRSVTPVGGYSSVPVLLMPAQDRRSAITCG</sequence>
<dbReference type="PRINTS" id="PR00385">
    <property type="entry name" value="P450"/>
</dbReference>
<evidence type="ECO:0000256" key="2">
    <source>
        <dbReference type="SAM" id="MobiDB-lite"/>
    </source>
</evidence>
<evidence type="ECO:0000256" key="1">
    <source>
        <dbReference type="ARBA" id="ARBA00010617"/>
    </source>
</evidence>
<feature type="region of interest" description="Disordered" evidence="2">
    <location>
        <begin position="1"/>
        <end position="49"/>
    </location>
</feature>
<gene>
    <name evidence="3" type="ORF">GCM10022261_23680</name>
</gene>
<comment type="caution">
    <text evidence="3">The sequence shown here is derived from an EMBL/GenBank/DDBJ whole genome shotgun (WGS) entry which is preliminary data.</text>
</comment>
<dbReference type="InterPro" id="IPR001128">
    <property type="entry name" value="Cyt_P450"/>
</dbReference>
<protein>
    <submittedName>
        <fullName evidence="3">Cytochrome P450</fullName>
    </submittedName>
</protein>
<proteinExistence type="inferred from homology"/>
<dbReference type="RefSeq" id="WP_236862806.1">
    <property type="nucleotide sequence ID" value="NZ_BAABAZ010000006.1"/>
</dbReference>
<dbReference type="Proteomes" id="UP001501586">
    <property type="component" value="Unassembled WGS sequence"/>
</dbReference>
<organism evidence="3 4">
    <name type="scientific">Brevibacterium daeguense</name>
    <dbReference type="NCBI Taxonomy" id="909936"/>
    <lineage>
        <taxon>Bacteria</taxon>
        <taxon>Bacillati</taxon>
        <taxon>Actinomycetota</taxon>
        <taxon>Actinomycetes</taxon>
        <taxon>Micrococcales</taxon>
        <taxon>Brevibacteriaceae</taxon>
        <taxon>Brevibacterium</taxon>
    </lineage>
</organism>
<dbReference type="SUPFAM" id="SSF48264">
    <property type="entry name" value="Cytochrome P450"/>
    <property type="match status" value="1"/>
</dbReference>
<keyword evidence="4" id="KW-1185">Reference proteome</keyword>